<keyword evidence="5" id="KW-1185">Reference proteome</keyword>
<proteinExistence type="predicted"/>
<comment type="caution">
    <text evidence="4">The sequence shown here is derived from an EMBL/GenBank/DDBJ whole genome shotgun (WGS) entry which is preliminary data.</text>
</comment>
<dbReference type="SMART" id="SM00271">
    <property type="entry name" value="DnaJ"/>
    <property type="match status" value="1"/>
</dbReference>
<feature type="compositionally biased region" description="Basic residues" evidence="1">
    <location>
        <begin position="125"/>
        <end position="136"/>
    </location>
</feature>
<dbReference type="GO" id="GO:0005789">
    <property type="term" value="C:endoplasmic reticulum membrane"/>
    <property type="evidence" value="ECO:0007669"/>
    <property type="project" value="TreeGrafter"/>
</dbReference>
<dbReference type="CDD" id="cd06257">
    <property type="entry name" value="DnaJ"/>
    <property type="match status" value="1"/>
</dbReference>
<accession>A0A8J2WZC5</accession>
<dbReference type="Pfam" id="PF00595">
    <property type="entry name" value="PDZ"/>
    <property type="match status" value="1"/>
</dbReference>
<evidence type="ECO:0000313" key="4">
    <source>
        <dbReference type="EMBL" id="CAH0372175.1"/>
    </source>
</evidence>
<dbReference type="SUPFAM" id="SSF46565">
    <property type="entry name" value="Chaperone J-domain"/>
    <property type="match status" value="1"/>
</dbReference>
<dbReference type="SUPFAM" id="SSF50156">
    <property type="entry name" value="PDZ domain-like"/>
    <property type="match status" value="1"/>
</dbReference>
<dbReference type="SMART" id="SM00228">
    <property type="entry name" value="PDZ"/>
    <property type="match status" value="1"/>
</dbReference>
<dbReference type="EMBL" id="CAKKNE010000003">
    <property type="protein sequence ID" value="CAH0372175.1"/>
    <property type="molecule type" value="Genomic_DNA"/>
</dbReference>
<dbReference type="InterPro" id="IPR001623">
    <property type="entry name" value="DnaJ_domain"/>
</dbReference>
<feature type="domain" description="J" evidence="2">
    <location>
        <begin position="43"/>
        <end position="107"/>
    </location>
</feature>
<dbReference type="Gene3D" id="1.10.287.110">
    <property type="entry name" value="DnaJ domain"/>
    <property type="match status" value="1"/>
</dbReference>
<dbReference type="Pfam" id="PF00226">
    <property type="entry name" value="DnaJ"/>
    <property type="match status" value="1"/>
</dbReference>
<reference evidence="4" key="1">
    <citation type="submission" date="2021-11" db="EMBL/GenBank/DDBJ databases">
        <authorList>
            <consortium name="Genoscope - CEA"/>
            <person name="William W."/>
        </authorList>
    </citation>
    <scope>NUCLEOTIDE SEQUENCE</scope>
</reference>
<dbReference type="PANTHER" id="PTHR43908">
    <property type="entry name" value="AT29763P-RELATED"/>
    <property type="match status" value="1"/>
</dbReference>
<sequence length="324" mass="36122">MPRPIRLPKPKAMSKKADPLDAAAKRLQDGADATSLLKQLDADPYACLGLSPTKADDAAVKKAYKKRALRFHPDKNKWDSTELFQALGWAFERLETSERRRAFAAERAPSASNAAPTEDDERTARERRAKAAKRAWQKAVGETLAMNTKSDRRSAETLEIKGKARQKRLQSVDEERRRTLDRASQRRTSDFAAHRRVLRERRARRGEVVVEERTSFFEKPVKREERDPTRIACTFEEGPMGLELAAKTASDGDEACVVASVAGAAADLGVRKGDTLVSVNGDDLRGHGFDRCVAFVKKARERTGPCVLAFYRPRRRASSSGVSL</sequence>
<dbReference type="PANTHER" id="PTHR43908:SF3">
    <property type="entry name" value="AT29763P-RELATED"/>
    <property type="match status" value="1"/>
</dbReference>
<evidence type="ECO:0000259" key="2">
    <source>
        <dbReference type="PROSITE" id="PS50076"/>
    </source>
</evidence>
<feature type="domain" description="PDZ" evidence="3">
    <location>
        <begin position="236"/>
        <end position="299"/>
    </location>
</feature>
<feature type="compositionally biased region" description="Basic and acidic residues" evidence="1">
    <location>
        <begin position="170"/>
        <end position="187"/>
    </location>
</feature>
<protein>
    <recommendedName>
        <fullName evidence="6">J domain-containing protein</fullName>
    </recommendedName>
</protein>
<evidence type="ECO:0000256" key="1">
    <source>
        <dbReference type="SAM" id="MobiDB-lite"/>
    </source>
</evidence>
<evidence type="ECO:0000259" key="3">
    <source>
        <dbReference type="PROSITE" id="PS50106"/>
    </source>
</evidence>
<name>A0A8J2WZC5_9STRA</name>
<feature type="compositionally biased region" description="Low complexity" evidence="1">
    <location>
        <begin position="105"/>
        <end position="115"/>
    </location>
</feature>
<organism evidence="4 5">
    <name type="scientific">Pelagomonas calceolata</name>
    <dbReference type="NCBI Taxonomy" id="35677"/>
    <lineage>
        <taxon>Eukaryota</taxon>
        <taxon>Sar</taxon>
        <taxon>Stramenopiles</taxon>
        <taxon>Ochrophyta</taxon>
        <taxon>Pelagophyceae</taxon>
        <taxon>Pelagomonadales</taxon>
        <taxon>Pelagomonadaceae</taxon>
        <taxon>Pelagomonas</taxon>
    </lineage>
</organism>
<dbReference type="InterPro" id="IPR036869">
    <property type="entry name" value="J_dom_sf"/>
</dbReference>
<dbReference type="Gene3D" id="2.30.42.10">
    <property type="match status" value="1"/>
</dbReference>
<dbReference type="InterPro" id="IPR051100">
    <property type="entry name" value="DnaJ_subfamily_B/C"/>
</dbReference>
<dbReference type="InterPro" id="IPR001478">
    <property type="entry name" value="PDZ"/>
</dbReference>
<feature type="region of interest" description="Disordered" evidence="1">
    <location>
        <begin position="103"/>
        <end position="187"/>
    </location>
</feature>
<dbReference type="InterPro" id="IPR036034">
    <property type="entry name" value="PDZ_sf"/>
</dbReference>
<dbReference type="PROSITE" id="PS50076">
    <property type="entry name" value="DNAJ_2"/>
    <property type="match status" value="1"/>
</dbReference>
<feature type="compositionally biased region" description="Basic and acidic residues" evidence="1">
    <location>
        <begin position="149"/>
        <end position="162"/>
    </location>
</feature>
<gene>
    <name evidence="4" type="ORF">PECAL_3P21560</name>
</gene>
<dbReference type="GO" id="GO:0071218">
    <property type="term" value="P:cellular response to misfolded protein"/>
    <property type="evidence" value="ECO:0007669"/>
    <property type="project" value="TreeGrafter"/>
</dbReference>
<evidence type="ECO:0000313" key="5">
    <source>
        <dbReference type="Proteomes" id="UP000789595"/>
    </source>
</evidence>
<dbReference type="GO" id="GO:0030544">
    <property type="term" value="F:Hsp70 protein binding"/>
    <property type="evidence" value="ECO:0007669"/>
    <property type="project" value="TreeGrafter"/>
</dbReference>
<dbReference type="PROSITE" id="PS50106">
    <property type="entry name" value="PDZ"/>
    <property type="match status" value="1"/>
</dbReference>
<evidence type="ECO:0008006" key="6">
    <source>
        <dbReference type="Google" id="ProtNLM"/>
    </source>
</evidence>
<dbReference type="AlphaFoldDB" id="A0A8J2WZC5"/>
<dbReference type="Proteomes" id="UP000789595">
    <property type="component" value="Unassembled WGS sequence"/>
</dbReference>